<proteinExistence type="predicted"/>
<dbReference type="Gene3D" id="3.30.559.10">
    <property type="entry name" value="Chloramphenicol acetyltransferase-like domain"/>
    <property type="match status" value="1"/>
</dbReference>
<protein>
    <submittedName>
        <fullName evidence="1">Uncharacterized protein</fullName>
    </submittedName>
</protein>
<dbReference type="AlphaFoldDB" id="A0A5J9W053"/>
<dbReference type="Proteomes" id="UP000324897">
    <property type="component" value="Chromosome 4"/>
</dbReference>
<dbReference type="Gramene" id="TVU41313">
    <property type="protein sequence ID" value="TVU41313"/>
    <property type="gene ID" value="EJB05_14819"/>
</dbReference>
<accession>A0A5J9W053</accession>
<keyword evidence="2" id="KW-1185">Reference proteome</keyword>
<reference evidence="1 2" key="1">
    <citation type="journal article" date="2019" name="Sci. Rep.">
        <title>A high-quality genome of Eragrostis curvula grass provides insights into Poaceae evolution and supports new strategies to enhance forage quality.</title>
        <authorList>
            <person name="Carballo J."/>
            <person name="Santos B.A.C.M."/>
            <person name="Zappacosta D."/>
            <person name="Garbus I."/>
            <person name="Selva J.P."/>
            <person name="Gallo C.A."/>
            <person name="Diaz A."/>
            <person name="Albertini E."/>
            <person name="Caccamo M."/>
            <person name="Echenique V."/>
        </authorList>
    </citation>
    <scope>NUCLEOTIDE SEQUENCE [LARGE SCALE GENOMIC DNA]</scope>
    <source>
        <strain evidence="2">cv. Victoria</strain>
        <tissue evidence="1">Leaf</tissue>
    </source>
</reference>
<name>A0A5J9W053_9POAL</name>
<feature type="non-terminal residue" evidence="1">
    <location>
        <position position="1"/>
    </location>
</feature>
<evidence type="ECO:0000313" key="2">
    <source>
        <dbReference type="Proteomes" id="UP000324897"/>
    </source>
</evidence>
<organism evidence="1 2">
    <name type="scientific">Eragrostis curvula</name>
    <name type="common">weeping love grass</name>
    <dbReference type="NCBI Taxonomy" id="38414"/>
    <lineage>
        <taxon>Eukaryota</taxon>
        <taxon>Viridiplantae</taxon>
        <taxon>Streptophyta</taxon>
        <taxon>Embryophyta</taxon>
        <taxon>Tracheophyta</taxon>
        <taxon>Spermatophyta</taxon>
        <taxon>Magnoliopsida</taxon>
        <taxon>Liliopsida</taxon>
        <taxon>Poales</taxon>
        <taxon>Poaceae</taxon>
        <taxon>PACMAD clade</taxon>
        <taxon>Chloridoideae</taxon>
        <taxon>Eragrostideae</taxon>
        <taxon>Eragrostidinae</taxon>
        <taxon>Eragrostis</taxon>
    </lineage>
</organism>
<dbReference type="EMBL" id="RWGY01000007">
    <property type="protein sequence ID" value="TVU41313.1"/>
    <property type="molecule type" value="Genomic_DNA"/>
</dbReference>
<evidence type="ECO:0000313" key="1">
    <source>
        <dbReference type="EMBL" id="TVU41313.1"/>
    </source>
</evidence>
<sequence length="172" mass="18151">MGWWVNGRPHANVTPPELRAAMNGYLGNVTSFTVREAILRSPAATVRDAIAAVANAEPFQELVDWLEKHKADLEAATVGLGSPALAVTWLATFRPNTDFGFGRAALAMPVVVGGRECSGFVGVADRPGGSGDLLVGTFMWPCLAAALESDGILKPVTPEYLGFTTTTTSSHH</sequence>
<dbReference type="InterPro" id="IPR023213">
    <property type="entry name" value="CAT-like_dom_sf"/>
</dbReference>
<comment type="caution">
    <text evidence="1">The sequence shown here is derived from an EMBL/GenBank/DDBJ whole genome shotgun (WGS) entry which is preliminary data.</text>
</comment>
<gene>
    <name evidence="1" type="ORF">EJB05_14819</name>
</gene>
<dbReference type="GO" id="GO:0016747">
    <property type="term" value="F:acyltransferase activity, transferring groups other than amino-acyl groups"/>
    <property type="evidence" value="ECO:0007669"/>
    <property type="project" value="UniProtKB-ARBA"/>
</dbReference>
<dbReference type="OrthoDB" id="586091at2759"/>